<dbReference type="PANTHER" id="PTHR28110:SF1">
    <property type="entry name" value="TRANSMEMBRANE PROTEIN"/>
    <property type="match status" value="1"/>
</dbReference>
<evidence type="ECO:0000256" key="1">
    <source>
        <dbReference type="SAM" id="MobiDB-lite"/>
    </source>
</evidence>
<feature type="compositionally biased region" description="Polar residues" evidence="1">
    <location>
        <begin position="1"/>
        <end position="12"/>
    </location>
</feature>
<proteinExistence type="predicted"/>
<evidence type="ECO:0000313" key="2">
    <source>
        <dbReference type="EMBL" id="CDZ98230.1"/>
    </source>
</evidence>
<accession>A0A0F7SIJ1</accession>
<dbReference type="PANTHER" id="PTHR28110">
    <property type="entry name" value="TRANSMEMBRANE PROTEIN"/>
    <property type="match status" value="1"/>
</dbReference>
<feature type="region of interest" description="Disordered" evidence="1">
    <location>
        <begin position="1"/>
        <end position="29"/>
    </location>
</feature>
<dbReference type="AlphaFoldDB" id="A0A0F7SIJ1"/>
<dbReference type="EMBL" id="LN483326">
    <property type="protein sequence ID" value="CDZ98230.1"/>
    <property type="molecule type" value="Genomic_DNA"/>
</dbReference>
<name>A0A0F7SIJ1_PHARH</name>
<feature type="region of interest" description="Disordered" evidence="1">
    <location>
        <begin position="233"/>
        <end position="252"/>
    </location>
</feature>
<organism evidence="2">
    <name type="scientific">Phaffia rhodozyma</name>
    <name type="common">Yeast</name>
    <name type="synonym">Xanthophyllomyces dendrorhous</name>
    <dbReference type="NCBI Taxonomy" id="264483"/>
    <lineage>
        <taxon>Eukaryota</taxon>
        <taxon>Fungi</taxon>
        <taxon>Dikarya</taxon>
        <taxon>Basidiomycota</taxon>
        <taxon>Agaricomycotina</taxon>
        <taxon>Tremellomycetes</taxon>
        <taxon>Cystofilobasidiales</taxon>
        <taxon>Mrakiaceae</taxon>
        <taxon>Phaffia</taxon>
    </lineage>
</organism>
<protein>
    <submittedName>
        <fullName evidence="2">Uncharacterized conserved protein</fullName>
    </submittedName>
</protein>
<dbReference type="GO" id="GO:0005737">
    <property type="term" value="C:cytoplasm"/>
    <property type="evidence" value="ECO:0007669"/>
    <property type="project" value="TreeGrafter"/>
</dbReference>
<reference evidence="2" key="1">
    <citation type="submission" date="2014-08" db="EMBL/GenBank/DDBJ databases">
        <authorList>
            <person name="Sharma Rahul"/>
            <person name="Thines Marco"/>
        </authorList>
    </citation>
    <scope>NUCLEOTIDE SEQUENCE</scope>
</reference>
<sequence>MLPTFNSPSSLPRLSINKDHSPRRSLAKPWLTASPTTYSGIPSTYPRSGSSGTDTRLSNILRSRTRVTNLAMVILLSVLGLSLFGNMRTWAGKVEGDGVVWEKDSDGTIGRSTGGKGKGLRIGSVKSIEDTMSKSDGFGGLDHLIVVAGHAIWTGSDPELRDQDDQWLLDPIQRGGRTVRAILEHIKAASDLAVTDAKSLLVFSGGQTRRSATHTEGQSYLTLALASSMLPHTTAPAGQEADKGESDVPSVSPFPRATSEDFALDSYENLLFSIARFKEYTSNYPKKITVVGFTLKEPRFETLHRKAIRFPSNAFEYVGIDLEGDLTEFREGEKKFGFDQFKRDLYGCHEFLTEKRRGRNVFRRWHPYHSSAPQLRALMENCPSLNEDDHPVEQDLFKGPLPWDP</sequence>
<dbReference type="InterPro" id="IPR055323">
    <property type="entry name" value="C57A10.07/YOR238W"/>
</dbReference>